<dbReference type="InterPro" id="IPR053248">
    <property type="entry name" value="Zinc_finger_MYND_domain"/>
</dbReference>
<dbReference type="InterPro" id="IPR011990">
    <property type="entry name" value="TPR-like_helical_dom_sf"/>
</dbReference>
<dbReference type="Gene3D" id="1.25.40.10">
    <property type="entry name" value="Tetratricopeptide repeat domain"/>
    <property type="match status" value="2"/>
</dbReference>
<dbReference type="AlphaFoldDB" id="A0A093Q150"/>
<dbReference type="Proteomes" id="UP000053258">
    <property type="component" value="Unassembled WGS sequence"/>
</dbReference>
<feature type="non-terminal residue" evidence="1">
    <location>
        <position position="288"/>
    </location>
</feature>
<protein>
    <submittedName>
        <fullName evidence="1">Zinc finger MYND domain-containing protein 12</fullName>
    </submittedName>
</protein>
<feature type="non-terminal residue" evidence="1">
    <location>
        <position position="1"/>
    </location>
</feature>
<sequence>VSLQKSIVEVAVSAAQRFLWEGKALEALPAALQALRFSARVFGWSSVQLVPVYLLLAEASTGTGNLRQASKYLSEAEWVVLQSPDCPAAVQSRLHRGLGLFCIAQGNLDQALYHLATDVYLATSAFGVDSIEVSGGYFHMANIFFRQNKVDVANSLYTEVGRTKIHHSSGCGIPLSSRQEHQGRLRRLRARAEAAPWADDEEVAEDGMTEAQGEEARRVLQALLGVRKKQQLPEERARVLHALAMLHYLDLDLEKAREVGMKAFDLARELPQQESLETIGHLLELINA</sequence>
<dbReference type="OrthoDB" id="3174329at2759"/>
<dbReference type="SUPFAM" id="SSF48452">
    <property type="entry name" value="TPR-like"/>
    <property type="match status" value="1"/>
</dbReference>
<dbReference type="PANTHER" id="PTHR46533:SF1">
    <property type="entry name" value="ZINC FINGER MYND DOMAIN-CONTAINING PROTEIN 12"/>
    <property type="match status" value="1"/>
</dbReference>
<reference evidence="1 2" key="1">
    <citation type="submission" date="2014-06" db="EMBL/GenBank/DDBJ databases">
        <title>Genome evolution of avian class.</title>
        <authorList>
            <person name="Zhang G."/>
            <person name="Li C."/>
        </authorList>
    </citation>
    <scope>NUCLEOTIDE SEQUENCE [LARGE SCALE GENOMIC DNA]</scope>
    <source>
        <strain evidence="1">BGI_N305</strain>
    </source>
</reference>
<keyword evidence="2" id="KW-1185">Reference proteome</keyword>
<proteinExistence type="predicted"/>
<accession>A0A093Q150</accession>
<dbReference type="PANTHER" id="PTHR46533">
    <property type="entry name" value="ZINC FINGER MYND DOMAIN-CONTAINING PROTEIN 12"/>
    <property type="match status" value="1"/>
</dbReference>
<organism evidence="1 2">
    <name type="scientific">Manacus vitellinus</name>
    <name type="common">golden-collared manakin</name>
    <dbReference type="NCBI Taxonomy" id="328815"/>
    <lineage>
        <taxon>Eukaryota</taxon>
        <taxon>Metazoa</taxon>
        <taxon>Chordata</taxon>
        <taxon>Craniata</taxon>
        <taxon>Vertebrata</taxon>
        <taxon>Euteleostomi</taxon>
        <taxon>Archelosauria</taxon>
        <taxon>Archosauria</taxon>
        <taxon>Dinosauria</taxon>
        <taxon>Saurischia</taxon>
        <taxon>Theropoda</taxon>
        <taxon>Coelurosauria</taxon>
        <taxon>Aves</taxon>
        <taxon>Neognathae</taxon>
        <taxon>Neoaves</taxon>
        <taxon>Telluraves</taxon>
        <taxon>Australaves</taxon>
        <taxon>Passeriformes</taxon>
        <taxon>Pipridae</taxon>
        <taxon>Manacus</taxon>
    </lineage>
</organism>
<gene>
    <name evidence="1" type="ORF">N305_11067</name>
</gene>
<evidence type="ECO:0000313" key="1">
    <source>
        <dbReference type="EMBL" id="KFW82396.1"/>
    </source>
</evidence>
<dbReference type="EMBL" id="KL671407">
    <property type="protein sequence ID" value="KFW82396.1"/>
    <property type="molecule type" value="Genomic_DNA"/>
</dbReference>
<name>A0A093Q150_9PASS</name>
<evidence type="ECO:0000313" key="2">
    <source>
        <dbReference type="Proteomes" id="UP000053258"/>
    </source>
</evidence>